<accession>A0ABU8S382</accession>
<keyword evidence="1" id="KW-1133">Transmembrane helix</keyword>
<comment type="caution">
    <text evidence="2">The sequence shown here is derived from an EMBL/GenBank/DDBJ whole genome shotgun (WGS) entry which is preliminary data.</text>
</comment>
<name>A0ABU8S382_9SPHN</name>
<dbReference type="Proteomes" id="UP001361239">
    <property type="component" value="Unassembled WGS sequence"/>
</dbReference>
<protein>
    <submittedName>
        <fullName evidence="2">DUF2975 domain-containing protein</fullName>
    </submittedName>
</protein>
<dbReference type="RefSeq" id="WP_339589369.1">
    <property type="nucleotide sequence ID" value="NZ_JBBHJZ010000008.1"/>
</dbReference>
<organism evidence="2 3">
    <name type="scientific">Novosphingobium anseongense</name>
    <dbReference type="NCBI Taxonomy" id="3133436"/>
    <lineage>
        <taxon>Bacteria</taxon>
        <taxon>Pseudomonadati</taxon>
        <taxon>Pseudomonadota</taxon>
        <taxon>Alphaproteobacteria</taxon>
        <taxon>Sphingomonadales</taxon>
        <taxon>Sphingomonadaceae</taxon>
        <taxon>Novosphingobium</taxon>
    </lineage>
</organism>
<sequence>MKHKRDPLLTAARGVISLLLILLALTGLAMLIGAPLLGLWRDGVVAELTRRSGHAVAPSVVTEICAILVLSACIMGLAFQSLIHMRRIIDSVALGDPFAPVNAARLTRMGWLTAATQVVSFPIGVLLHSLGLSLRNIVGHPEFGAGLGGILMALLLFVLARVFREGARMREDLEGTV</sequence>
<dbReference type="EMBL" id="JBBHJZ010000008">
    <property type="protein sequence ID" value="MEJ5979429.1"/>
    <property type="molecule type" value="Genomic_DNA"/>
</dbReference>
<dbReference type="InterPro" id="IPR021354">
    <property type="entry name" value="DUF2975"/>
</dbReference>
<keyword evidence="3" id="KW-1185">Reference proteome</keyword>
<evidence type="ECO:0000313" key="3">
    <source>
        <dbReference type="Proteomes" id="UP001361239"/>
    </source>
</evidence>
<reference evidence="2 3" key="1">
    <citation type="submission" date="2024-03" db="EMBL/GenBank/DDBJ databases">
        <authorList>
            <person name="Jo J.-H."/>
        </authorList>
    </citation>
    <scope>NUCLEOTIDE SEQUENCE [LARGE SCALE GENOMIC DNA]</scope>
    <source>
        <strain evidence="2 3">PS1R-30</strain>
    </source>
</reference>
<keyword evidence="1" id="KW-0472">Membrane</keyword>
<feature type="transmembrane region" description="Helical" evidence="1">
    <location>
        <begin position="60"/>
        <end position="79"/>
    </location>
</feature>
<feature type="transmembrane region" description="Helical" evidence="1">
    <location>
        <begin position="111"/>
        <end position="131"/>
    </location>
</feature>
<evidence type="ECO:0000313" key="2">
    <source>
        <dbReference type="EMBL" id="MEJ5979429.1"/>
    </source>
</evidence>
<feature type="transmembrane region" description="Helical" evidence="1">
    <location>
        <begin position="143"/>
        <end position="163"/>
    </location>
</feature>
<dbReference type="Pfam" id="PF11188">
    <property type="entry name" value="DUF2975"/>
    <property type="match status" value="1"/>
</dbReference>
<feature type="transmembrane region" description="Helical" evidence="1">
    <location>
        <begin position="12"/>
        <end position="40"/>
    </location>
</feature>
<proteinExistence type="predicted"/>
<evidence type="ECO:0000256" key="1">
    <source>
        <dbReference type="SAM" id="Phobius"/>
    </source>
</evidence>
<gene>
    <name evidence="2" type="ORF">WG901_22440</name>
</gene>
<keyword evidence="1" id="KW-0812">Transmembrane</keyword>